<feature type="non-terminal residue" evidence="5">
    <location>
        <position position="1"/>
    </location>
</feature>
<proteinExistence type="inferred from homology"/>
<reference evidence="5" key="1">
    <citation type="submission" date="2021-02" db="EMBL/GenBank/DDBJ databases">
        <authorList>
            <person name="Nowell W R."/>
        </authorList>
    </citation>
    <scope>NUCLEOTIDE SEQUENCE</scope>
</reference>
<accession>A0A8S2FU31</accession>
<keyword evidence="3" id="KW-0964">Secreted</keyword>
<dbReference type="InterPro" id="IPR001153">
    <property type="entry name" value="Barwin_dom"/>
</dbReference>
<dbReference type="SUPFAM" id="SSF50685">
    <property type="entry name" value="Barwin-like endoglucanases"/>
    <property type="match status" value="1"/>
</dbReference>
<dbReference type="GO" id="GO:0042742">
    <property type="term" value="P:defense response to bacterium"/>
    <property type="evidence" value="ECO:0007669"/>
    <property type="project" value="InterPro"/>
</dbReference>
<feature type="domain" description="Barwin" evidence="4">
    <location>
        <begin position="69"/>
        <end position="136"/>
    </location>
</feature>
<comment type="similarity">
    <text evidence="2">Belongs to the cerato-platanin family.</text>
</comment>
<dbReference type="AlphaFoldDB" id="A0A8S2FU31"/>
<evidence type="ECO:0000256" key="3">
    <source>
        <dbReference type="ARBA" id="ARBA00022525"/>
    </source>
</evidence>
<dbReference type="InterPro" id="IPR036908">
    <property type="entry name" value="RlpA-like_sf"/>
</dbReference>
<dbReference type="PROSITE" id="PS51174">
    <property type="entry name" value="BARWIN_3"/>
    <property type="match status" value="1"/>
</dbReference>
<comment type="subcellular location">
    <subcellularLocation>
        <location evidence="1">Secreted</location>
    </subcellularLocation>
</comment>
<evidence type="ECO:0000259" key="4">
    <source>
        <dbReference type="PROSITE" id="PS51174"/>
    </source>
</evidence>
<evidence type="ECO:0000313" key="7">
    <source>
        <dbReference type="Proteomes" id="UP000677228"/>
    </source>
</evidence>
<dbReference type="Proteomes" id="UP000682733">
    <property type="component" value="Unassembled WGS sequence"/>
</dbReference>
<evidence type="ECO:0000313" key="5">
    <source>
        <dbReference type="EMBL" id="CAF1558914.1"/>
    </source>
</evidence>
<evidence type="ECO:0000256" key="1">
    <source>
        <dbReference type="ARBA" id="ARBA00004613"/>
    </source>
</evidence>
<dbReference type="Gene3D" id="2.40.40.10">
    <property type="entry name" value="RlpA-like domain"/>
    <property type="match status" value="1"/>
</dbReference>
<dbReference type="InterPro" id="IPR010829">
    <property type="entry name" value="Cerato-platanin"/>
</dbReference>
<protein>
    <recommendedName>
        <fullName evidence="4">Barwin domain-containing protein</fullName>
    </recommendedName>
</protein>
<dbReference type="GO" id="GO:0005576">
    <property type="term" value="C:extracellular region"/>
    <property type="evidence" value="ECO:0007669"/>
    <property type="project" value="UniProtKB-SubCell"/>
</dbReference>
<dbReference type="EMBL" id="CAJNOK010041567">
    <property type="protein sequence ID" value="CAF1558914.1"/>
    <property type="molecule type" value="Genomic_DNA"/>
</dbReference>
<organism evidence="5 7">
    <name type="scientific">Didymodactylos carnosus</name>
    <dbReference type="NCBI Taxonomy" id="1234261"/>
    <lineage>
        <taxon>Eukaryota</taxon>
        <taxon>Metazoa</taxon>
        <taxon>Spiralia</taxon>
        <taxon>Gnathifera</taxon>
        <taxon>Rotifera</taxon>
        <taxon>Eurotatoria</taxon>
        <taxon>Bdelloidea</taxon>
        <taxon>Philodinida</taxon>
        <taxon>Philodinidae</taxon>
        <taxon>Didymodactylos</taxon>
    </lineage>
</organism>
<gene>
    <name evidence="5" type="ORF">OVA965_LOCUS39696</name>
    <name evidence="6" type="ORF">TMI583_LOCUS41041</name>
</gene>
<dbReference type="Pfam" id="PF07249">
    <property type="entry name" value="Cerato-platanin"/>
    <property type="match status" value="1"/>
</dbReference>
<dbReference type="EMBL" id="CAJOBA010064148">
    <property type="protein sequence ID" value="CAF4350333.1"/>
    <property type="molecule type" value="Genomic_DNA"/>
</dbReference>
<dbReference type="GO" id="GO:0050832">
    <property type="term" value="P:defense response to fungus"/>
    <property type="evidence" value="ECO:0007669"/>
    <property type="project" value="InterPro"/>
</dbReference>
<comment type="caution">
    <text evidence="5">The sequence shown here is derived from an EMBL/GenBank/DDBJ whole genome shotgun (WGS) entry which is preliminary data.</text>
</comment>
<name>A0A8S2FU31_9BILA</name>
<evidence type="ECO:0000256" key="2">
    <source>
        <dbReference type="ARBA" id="ARBA00010421"/>
    </source>
</evidence>
<dbReference type="CDD" id="cd22778">
    <property type="entry name" value="DPBB_CEPL-like"/>
    <property type="match status" value="1"/>
</dbReference>
<dbReference type="Proteomes" id="UP000677228">
    <property type="component" value="Unassembled WGS sequence"/>
</dbReference>
<evidence type="ECO:0000313" key="6">
    <source>
        <dbReference type="EMBL" id="CAF4350333.1"/>
    </source>
</evidence>
<sequence length="141" mass="14725">AIARRQFTRQSAGDGYATYHLYSSDTPLTSVACSDGLNGLISKYGYNSVAPLYPYVMAMSGVSWNSPQCGTCWKITNEATGTSVNIAVIDGAGSVDGYGAHFDISPDAFNQLDSGSGAGMAAGHMIVQYEQVDTSSCQGLS</sequence>